<gene>
    <name evidence="1" type="ORF">GCM10025881_06620</name>
</gene>
<comment type="caution">
    <text evidence="1">The sequence shown here is derived from an EMBL/GenBank/DDBJ whole genome shotgun (WGS) entry which is preliminary data.</text>
</comment>
<reference evidence="2" key="1">
    <citation type="journal article" date="2019" name="Int. J. Syst. Evol. Microbiol.">
        <title>The Global Catalogue of Microorganisms (GCM) 10K type strain sequencing project: providing services to taxonomists for standard genome sequencing and annotation.</title>
        <authorList>
            <consortium name="The Broad Institute Genomics Platform"/>
            <consortium name="The Broad Institute Genome Sequencing Center for Infectious Disease"/>
            <person name="Wu L."/>
            <person name="Ma J."/>
        </authorList>
    </citation>
    <scope>NUCLEOTIDE SEQUENCE [LARGE SCALE GENOMIC DNA]</scope>
    <source>
        <strain evidence="2">NBRC 108894</strain>
    </source>
</reference>
<evidence type="ECO:0000313" key="2">
    <source>
        <dbReference type="Proteomes" id="UP001157034"/>
    </source>
</evidence>
<dbReference type="Proteomes" id="UP001157034">
    <property type="component" value="Unassembled WGS sequence"/>
</dbReference>
<proteinExistence type="predicted"/>
<sequence>MSDPQVYMIVVEGIDNTQRALMHNWIKANAEAWWHQLADVWVVIGHDAGYWRDGLTSFALPVKTKLLVIAVKETPGGRWASKWVEGTEWFGANLPAQRGRSTRADPLLLAGTPDFAAALAAPRPSPIVQLHLL</sequence>
<accession>A0ABQ6JZR5</accession>
<evidence type="ECO:0000313" key="1">
    <source>
        <dbReference type="EMBL" id="GMA93838.1"/>
    </source>
</evidence>
<dbReference type="EMBL" id="BSVB01000001">
    <property type="protein sequence ID" value="GMA93838.1"/>
    <property type="molecule type" value="Genomic_DNA"/>
</dbReference>
<name>A0ABQ6JZR5_9MICO</name>
<protein>
    <submittedName>
        <fullName evidence="1">Uncharacterized protein</fullName>
    </submittedName>
</protein>
<organism evidence="1 2">
    <name type="scientific">Pseudolysinimonas kribbensis</name>
    <dbReference type="NCBI Taxonomy" id="433641"/>
    <lineage>
        <taxon>Bacteria</taxon>
        <taxon>Bacillati</taxon>
        <taxon>Actinomycetota</taxon>
        <taxon>Actinomycetes</taxon>
        <taxon>Micrococcales</taxon>
        <taxon>Microbacteriaceae</taxon>
        <taxon>Pseudolysinimonas</taxon>
    </lineage>
</organism>
<keyword evidence="2" id="KW-1185">Reference proteome</keyword>